<reference evidence="2" key="2">
    <citation type="submission" date="2023-04" db="EMBL/GenBank/DDBJ databases">
        <authorList>
            <person name="Bu L."/>
            <person name="Lu L."/>
            <person name="Laidemitt M.R."/>
            <person name="Zhang S.M."/>
            <person name="Mutuku M."/>
            <person name="Mkoji G."/>
            <person name="Steinauer M."/>
            <person name="Loker E.S."/>
        </authorList>
    </citation>
    <scope>NUCLEOTIDE SEQUENCE</scope>
    <source>
        <strain evidence="2">KasaAsao</strain>
        <tissue evidence="2">Whole Snail</tissue>
    </source>
</reference>
<feature type="transmembrane region" description="Helical" evidence="1">
    <location>
        <begin position="27"/>
        <end position="48"/>
    </location>
</feature>
<dbReference type="EMBL" id="JASAOG010000139">
    <property type="protein sequence ID" value="KAK0048314.1"/>
    <property type="molecule type" value="Genomic_DNA"/>
</dbReference>
<evidence type="ECO:0000313" key="3">
    <source>
        <dbReference type="Proteomes" id="UP001233172"/>
    </source>
</evidence>
<feature type="transmembrane region" description="Helical" evidence="1">
    <location>
        <begin position="123"/>
        <end position="147"/>
    </location>
</feature>
<name>A0AAD8B5H4_BIOPF</name>
<dbReference type="Proteomes" id="UP001233172">
    <property type="component" value="Unassembled WGS sequence"/>
</dbReference>
<evidence type="ECO:0000313" key="2">
    <source>
        <dbReference type="EMBL" id="KAK0048314.1"/>
    </source>
</evidence>
<keyword evidence="1" id="KW-0812">Transmembrane</keyword>
<organism evidence="2 3">
    <name type="scientific">Biomphalaria pfeifferi</name>
    <name type="common">Bloodfluke planorb</name>
    <name type="synonym">Freshwater snail</name>
    <dbReference type="NCBI Taxonomy" id="112525"/>
    <lineage>
        <taxon>Eukaryota</taxon>
        <taxon>Metazoa</taxon>
        <taxon>Spiralia</taxon>
        <taxon>Lophotrochozoa</taxon>
        <taxon>Mollusca</taxon>
        <taxon>Gastropoda</taxon>
        <taxon>Heterobranchia</taxon>
        <taxon>Euthyneura</taxon>
        <taxon>Panpulmonata</taxon>
        <taxon>Hygrophila</taxon>
        <taxon>Lymnaeoidea</taxon>
        <taxon>Planorbidae</taxon>
        <taxon>Biomphalaria</taxon>
    </lineage>
</organism>
<sequence length="189" mass="21176">MLGSSKSLQSLSPYNAQLNRLGRENKVLKGITLFLLVVMLALLAVSSFSPSWTITSAGGAVYKTDGMYWSCTLKSCAYQSRPSGWHETVRYLVYLMWMLLLGTLTLSMCSLFIIIFRVSTIFAFLYMITAILGFLVLIIYPIGVSPIGKDNLNETWLGYGYYTFLASIVVMIILSLMCFEMIPDTYPGF</sequence>
<keyword evidence="3" id="KW-1185">Reference proteome</keyword>
<comment type="caution">
    <text evidence="2">The sequence shown here is derived from an EMBL/GenBank/DDBJ whole genome shotgun (WGS) entry which is preliminary data.</text>
</comment>
<keyword evidence="1" id="KW-0472">Membrane</keyword>
<feature type="transmembrane region" description="Helical" evidence="1">
    <location>
        <begin position="159"/>
        <end position="179"/>
    </location>
</feature>
<dbReference type="AlphaFoldDB" id="A0AAD8B5H4"/>
<proteinExistence type="predicted"/>
<accession>A0AAD8B5H4</accession>
<evidence type="ECO:0000256" key="1">
    <source>
        <dbReference type="SAM" id="Phobius"/>
    </source>
</evidence>
<feature type="transmembrane region" description="Helical" evidence="1">
    <location>
        <begin position="91"/>
        <end position="116"/>
    </location>
</feature>
<reference evidence="2" key="1">
    <citation type="journal article" date="2023" name="PLoS Negl. Trop. Dis.">
        <title>A genome sequence for Biomphalaria pfeifferi, the major vector snail for the human-infecting parasite Schistosoma mansoni.</title>
        <authorList>
            <person name="Bu L."/>
            <person name="Lu L."/>
            <person name="Laidemitt M.R."/>
            <person name="Zhang S.M."/>
            <person name="Mutuku M."/>
            <person name="Mkoji G."/>
            <person name="Steinauer M."/>
            <person name="Loker E.S."/>
        </authorList>
    </citation>
    <scope>NUCLEOTIDE SEQUENCE</scope>
    <source>
        <strain evidence="2">KasaAsao</strain>
    </source>
</reference>
<protein>
    <submittedName>
        <fullName evidence="2">Uncharacterized protein</fullName>
    </submittedName>
</protein>
<keyword evidence="1" id="KW-1133">Transmembrane helix</keyword>
<gene>
    <name evidence="2" type="ORF">Bpfe_022256</name>
</gene>